<feature type="compositionally biased region" description="Gly residues" evidence="1">
    <location>
        <begin position="572"/>
        <end position="584"/>
    </location>
</feature>
<feature type="compositionally biased region" description="Low complexity" evidence="1">
    <location>
        <begin position="146"/>
        <end position="160"/>
    </location>
</feature>
<feature type="region of interest" description="Disordered" evidence="1">
    <location>
        <begin position="710"/>
        <end position="739"/>
    </location>
</feature>
<accession>B0X4Z3</accession>
<evidence type="ECO:0000256" key="1">
    <source>
        <dbReference type="SAM" id="MobiDB-lite"/>
    </source>
</evidence>
<dbReference type="OrthoDB" id="5957871at2759"/>
<dbReference type="eggNOG" id="KOG3656">
    <property type="taxonomic scope" value="Eukaryota"/>
</dbReference>
<dbReference type="VEuPathDB" id="VectorBase:CPIJ014489"/>
<dbReference type="HOGENOM" id="CLU_375639_0_0_1"/>
<feature type="compositionally biased region" description="Polar residues" evidence="1">
    <location>
        <begin position="509"/>
        <end position="518"/>
    </location>
</feature>
<feature type="region of interest" description="Disordered" evidence="1">
    <location>
        <begin position="1"/>
        <end position="24"/>
    </location>
</feature>
<evidence type="ECO:0000313" key="2">
    <source>
        <dbReference type="EMBL" id="EDS40611.1"/>
    </source>
</evidence>
<dbReference type="EnsemblMetazoa" id="CPIJ014489-RA">
    <property type="protein sequence ID" value="CPIJ014489-PA"/>
    <property type="gene ID" value="CPIJ014489"/>
</dbReference>
<dbReference type="Proteomes" id="UP000002320">
    <property type="component" value="Unassembled WGS sequence"/>
</dbReference>
<dbReference type="AlphaFoldDB" id="B0X4Z3"/>
<proteinExistence type="predicted"/>
<dbReference type="KEGG" id="cqu:CpipJ_CPIJ014489"/>
<dbReference type="InParanoid" id="B0X4Z3"/>
<organism>
    <name type="scientific">Culex quinquefasciatus</name>
    <name type="common">Southern house mosquito</name>
    <name type="synonym">Culex pungens</name>
    <dbReference type="NCBI Taxonomy" id="7176"/>
    <lineage>
        <taxon>Eukaryota</taxon>
        <taxon>Metazoa</taxon>
        <taxon>Ecdysozoa</taxon>
        <taxon>Arthropoda</taxon>
        <taxon>Hexapoda</taxon>
        <taxon>Insecta</taxon>
        <taxon>Pterygota</taxon>
        <taxon>Neoptera</taxon>
        <taxon>Endopterygota</taxon>
        <taxon>Diptera</taxon>
        <taxon>Nematocera</taxon>
        <taxon>Culicoidea</taxon>
        <taxon>Culicidae</taxon>
        <taxon>Culicinae</taxon>
        <taxon>Culicini</taxon>
        <taxon>Culex</taxon>
        <taxon>Culex</taxon>
    </lineage>
</organism>
<feature type="compositionally biased region" description="Polar residues" evidence="1">
    <location>
        <begin position="541"/>
        <end position="555"/>
    </location>
</feature>
<feature type="region of interest" description="Disordered" evidence="1">
    <location>
        <begin position="509"/>
        <end position="596"/>
    </location>
</feature>
<sequence>MRGNMHRNIGAKCTTTTGQNAPQQWGKMHRVPMIVPTIVSNNDDDLLVPSSPPRRLSRSSIDLRDLEYKNEAAKIKNSDSVSSIFPLQYENNLRYSGSEPIHVKENQQRRASRKESFKQINFFQPFFSRNSLLKSYIKSGSATGQSLNNSNNRENSYCNNRTVSEKKLNNKNKDNRSNNNIIDLINVTSSLNKESVVTEKEVNTHKRHQIAASESDFLTMIQKQRSQRLGLGKNNASVKKASNIDGPREDQLIYALSDSDFTAAFQGDENIMKCFKNLKASTEHKDGIFKITLNGEVGSAPAAAAGINDTPDILIGCFDHGFSGTRPMSPTSPKEIVSACAEENVLIKSSNLKVVNSSTANVNSTVSDSNLSHADGSYVIDLISAISSAGSPPHSAGLLPEAISRENERLKSNERIAVAQLDSLKPVVNLGDTGSPVNVLSEASTISLDLVSTGPSTKLQVPSTAVTANAIEDSVNPVDHSVDAQQVINNPDIIIENIRNDSLNNQQQPISTATSTSVVMPPSIMTPSPVHHPGLHRKRQSSTVTYNINVINFSDNPDDDGGSYQMNNRNGTNGGTGSGPGAGGRSNSSTNSSQKHARRGAICIVINNDGVVNANDTDTDFDDPDGHHNDVQGGGRRVGPAGQGGCCCSPGCCHHDDGSGAANCRHHKFRKIKCLWNHFKRYGFRRRRGCSDTGRRRRNEPCDVGCGVGGPEGTRLTVPSQPGGGGPGSRCSSVGYGEG</sequence>
<name>B0X4Z3_CULQU</name>
<keyword evidence="2" id="KW-0675">Receptor</keyword>
<evidence type="ECO:0000313" key="3">
    <source>
        <dbReference type="EnsemblMetazoa" id="CPIJ014489-PA"/>
    </source>
</evidence>
<dbReference type="VEuPathDB" id="VectorBase:CQUJHB009152"/>
<dbReference type="EMBL" id="DS232360">
    <property type="protein sequence ID" value="EDS40611.1"/>
    <property type="molecule type" value="Genomic_DNA"/>
</dbReference>
<reference evidence="3" key="2">
    <citation type="submission" date="2021-02" db="UniProtKB">
        <authorList>
            <consortium name="EnsemblMetazoa"/>
        </authorList>
    </citation>
    <scope>IDENTIFICATION</scope>
    <source>
        <strain evidence="3">JHB</strain>
    </source>
</reference>
<keyword evidence="4" id="KW-1185">Reference proteome</keyword>
<feature type="compositionally biased region" description="Polar residues" evidence="1">
    <location>
        <begin position="13"/>
        <end position="23"/>
    </location>
</feature>
<feature type="compositionally biased region" description="Low complexity" evidence="1">
    <location>
        <begin position="729"/>
        <end position="739"/>
    </location>
</feature>
<protein>
    <submittedName>
        <fullName evidence="2 3">Beta adrenergic receptor</fullName>
    </submittedName>
</protein>
<gene>
    <name evidence="3" type="primary">6047689</name>
    <name evidence="2" type="ORF">CpipJ_CPIJ014489</name>
</gene>
<dbReference type="OMA" id="QGDENIM"/>
<dbReference type="STRING" id="7176.B0X4Z3"/>
<reference evidence="2" key="1">
    <citation type="submission" date="2007-03" db="EMBL/GenBank/DDBJ databases">
        <title>Annotation of Culex pipiens quinquefasciatus.</title>
        <authorList>
            <consortium name="The Broad Institute Genome Sequencing Platform"/>
            <person name="Atkinson P.W."/>
            <person name="Hemingway J."/>
            <person name="Christensen B.M."/>
            <person name="Higgs S."/>
            <person name="Kodira C."/>
            <person name="Hannick L."/>
            <person name="Megy K."/>
            <person name="O'Leary S."/>
            <person name="Pearson M."/>
            <person name="Haas B.J."/>
            <person name="Mauceli E."/>
            <person name="Wortman J.R."/>
            <person name="Lee N.H."/>
            <person name="Guigo R."/>
            <person name="Stanke M."/>
            <person name="Alvarado L."/>
            <person name="Amedeo P."/>
            <person name="Antoine C.H."/>
            <person name="Arensburger P."/>
            <person name="Bidwell S.L."/>
            <person name="Crawford M."/>
            <person name="Camaro F."/>
            <person name="Devon K."/>
            <person name="Engels R."/>
            <person name="Hammond M."/>
            <person name="Howarth C."/>
            <person name="Koehrsen M."/>
            <person name="Lawson D."/>
            <person name="Montgomery P."/>
            <person name="Nene V."/>
            <person name="Nusbaum C."/>
            <person name="Puiu D."/>
            <person name="Romero-Severson J."/>
            <person name="Severson D.W."/>
            <person name="Shumway M."/>
            <person name="Sisk P."/>
            <person name="Stolte C."/>
            <person name="Zeng Q."/>
            <person name="Eisenstadt E."/>
            <person name="Fraser-Liggett C."/>
            <person name="Strausberg R."/>
            <person name="Galagan J."/>
            <person name="Birren B."/>
            <person name="Collins F.H."/>
        </authorList>
    </citation>
    <scope>NUCLEOTIDE SEQUENCE [LARGE SCALE GENOMIC DNA]</scope>
    <source>
        <strain evidence="2">JHB</strain>
    </source>
</reference>
<feature type="region of interest" description="Disordered" evidence="1">
    <location>
        <begin position="141"/>
        <end position="177"/>
    </location>
</feature>
<feature type="compositionally biased region" description="Basic and acidic residues" evidence="1">
    <location>
        <begin position="163"/>
        <end position="176"/>
    </location>
</feature>
<feature type="region of interest" description="Disordered" evidence="1">
    <location>
        <begin position="614"/>
        <end position="636"/>
    </location>
</feature>
<evidence type="ECO:0000313" key="4">
    <source>
        <dbReference type="Proteomes" id="UP000002320"/>
    </source>
</evidence>